<dbReference type="InterPro" id="IPR013320">
    <property type="entry name" value="ConA-like_dom_sf"/>
</dbReference>
<dbReference type="AlphaFoldDB" id="A0A502ED86"/>
<dbReference type="EMBL" id="RCZG01000004">
    <property type="protein sequence ID" value="TPG34341.1"/>
    <property type="molecule type" value="Genomic_DNA"/>
</dbReference>
<dbReference type="Pfam" id="PF13385">
    <property type="entry name" value="Laminin_G_3"/>
    <property type="match status" value="1"/>
</dbReference>
<proteinExistence type="predicted"/>
<keyword evidence="2" id="KW-1185">Reference proteome</keyword>
<reference evidence="1 2" key="1">
    <citation type="journal article" date="2019" name="Environ. Microbiol.">
        <title>Species interactions and distinct microbial communities in high Arctic permafrost affected cryosols are associated with the CH4 and CO2 gas fluxes.</title>
        <authorList>
            <person name="Altshuler I."/>
            <person name="Hamel J."/>
            <person name="Turney S."/>
            <person name="Magnuson E."/>
            <person name="Levesque R."/>
            <person name="Greer C."/>
            <person name="Whyte L.G."/>
        </authorList>
    </citation>
    <scope>NUCLEOTIDE SEQUENCE [LARGE SCALE GENOMIC DNA]</scope>
    <source>
        <strain evidence="1 2">S5.20</strain>
    </source>
</reference>
<name>A0A502ED86_9MYCO</name>
<sequence>MTSVNNCVCPVRSTPSAVNCVVAGDANHGGPMSDQWELILHHTYAGTPGVIFDHSPGRGSHGVAVGLSDSNFHTDGAAAGSGAVSFGRGKRIRVTPTKGWTTLRGIRGEVICRPNRADSGGRLIHADSFKFHMVGGSVGLDIRTGTGFSRFFGEYPSGVLPVQWTKVGFVYDGIATCVITSDGVPLRTSTDVPLHQVSPAANVTIGSESEADNPFDGQIDDVKIWRLDPHFINNQFTGRPVPPDVPGCWVSWGRKFRDALDDLAKENSECPAHIVKLVNELVTVATAKALTHSESSRLRWLGAARQYQDYWQAGNLESISPILAGLESDSRADGLDLTALPEYQRLINDPCWKRLLETAPLMDCDVQFIDMLRGAVEA</sequence>
<evidence type="ECO:0000313" key="1">
    <source>
        <dbReference type="EMBL" id="TPG34341.1"/>
    </source>
</evidence>
<evidence type="ECO:0000313" key="2">
    <source>
        <dbReference type="Proteomes" id="UP000320095"/>
    </source>
</evidence>
<organism evidence="1 2">
    <name type="scientific">Mycolicibacterium hodleri</name>
    <dbReference type="NCBI Taxonomy" id="49897"/>
    <lineage>
        <taxon>Bacteria</taxon>
        <taxon>Bacillati</taxon>
        <taxon>Actinomycetota</taxon>
        <taxon>Actinomycetes</taxon>
        <taxon>Mycobacteriales</taxon>
        <taxon>Mycobacteriaceae</taxon>
        <taxon>Mycolicibacterium</taxon>
    </lineage>
</organism>
<accession>A0A502ED86</accession>
<dbReference type="Proteomes" id="UP000320095">
    <property type="component" value="Unassembled WGS sequence"/>
</dbReference>
<comment type="caution">
    <text evidence="1">The sequence shown here is derived from an EMBL/GenBank/DDBJ whole genome shotgun (WGS) entry which is preliminary data.</text>
</comment>
<protein>
    <submittedName>
        <fullName evidence="1">Uncharacterized protein</fullName>
    </submittedName>
</protein>
<dbReference type="SUPFAM" id="SSF49899">
    <property type="entry name" value="Concanavalin A-like lectins/glucanases"/>
    <property type="match status" value="1"/>
</dbReference>
<gene>
    <name evidence="1" type="ORF">EAH80_12250</name>
</gene>
<dbReference type="Gene3D" id="2.60.120.200">
    <property type="match status" value="1"/>
</dbReference>